<evidence type="ECO:0000256" key="7">
    <source>
        <dbReference type="ARBA" id="ARBA00022741"/>
    </source>
</evidence>
<sequence>MVMSKIVVVGSSNTDMVIKSEHLPAPGETILGGEFFMNPGGKGANQAVAAARLGGDVVFVAKVGDDIFGQEAVQGFREAGINTDYIATDPEQPSGVATIMVDNQGENCIAVASGANNALRPEDVDNAMEQIEGADVLLMQLETPIETVEYAAKLGHDKGKTVILNPAPAQVLSDELLARLDVITPNETEAEILTGTQVETLEDAQKAAQVLRERDVGTVIITLGAQGAFVLSDSFSGLVPVRKVNVVDTTAAGDTFNGALAVGMARGMDIEAAVAYANKAAAVSVTRMGAQASAPSLDEVEAED</sequence>
<evidence type="ECO:0000256" key="2">
    <source>
        <dbReference type="ARBA" id="ARBA00012035"/>
    </source>
</evidence>
<organism evidence="15 16">
    <name type="scientific">Pontiella sulfatireligans</name>
    <dbReference type="NCBI Taxonomy" id="2750658"/>
    <lineage>
        <taxon>Bacteria</taxon>
        <taxon>Pseudomonadati</taxon>
        <taxon>Kiritimatiellota</taxon>
        <taxon>Kiritimatiellia</taxon>
        <taxon>Kiritimatiellales</taxon>
        <taxon>Pontiellaceae</taxon>
        <taxon>Pontiella</taxon>
    </lineage>
</organism>
<feature type="binding site" evidence="13">
    <location>
        <position position="293"/>
    </location>
    <ligand>
        <name>K(+)</name>
        <dbReference type="ChEBI" id="CHEBI:29103"/>
    </ligand>
</feature>
<comment type="similarity">
    <text evidence="1">Belongs to the carbohydrate kinase pfkB family.</text>
</comment>
<dbReference type="GO" id="GO:0019303">
    <property type="term" value="P:D-ribose catabolic process"/>
    <property type="evidence" value="ECO:0007669"/>
    <property type="project" value="UniProtKB-UniRule"/>
</dbReference>
<evidence type="ECO:0000313" key="16">
    <source>
        <dbReference type="Proteomes" id="UP000346198"/>
    </source>
</evidence>
<dbReference type="InterPro" id="IPR029056">
    <property type="entry name" value="Ribokinase-like"/>
</dbReference>
<evidence type="ECO:0000256" key="4">
    <source>
        <dbReference type="ARBA" id="ARBA00022490"/>
    </source>
</evidence>
<keyword evidence="9 13" id="KW-0067">ATP-binding</keyword>
<feature type="active site" description="Proton acceptor" evidence="13">
    <location>
        <position position="254"/>
    </location>
</feature>
<evidence type="ECO:0000259" key="14">
    <source>
        <dbReference type="Pfam" id="PF00294"/>
    </source>
</evidence>
<evidence type="ECO:0000313" key="15">
    <source>
        <dbReference type="EMBL" id="VGO21945.1"/>
    </source>
</evidence>
<keyword evidence="8 13" id="KW-0418">Kinase</keyword>
<keyword evidence="5 13" id="KW-0808">Transferase</keyword>
<keyword evidence="6 13" id="KW-0479">Metal-binding</keyword>
<comment type="subcellular location">
    <subcellularLocation>
        <location evidence="13">Cytoplasm</location>
    </subcellularLocation>
</comment>
<feature type="binding site" evidence="13">
    <location>
        <begin position="13"/>
        <end position="15"/>
    </location>
    <ligand>
        <name>substrate</name>
    </ligand>
</feature>
<dbReference type="Proteomes" id="UP000346198">
    <property type="component" value="Unassembled WGS sequence"/>
</dbReference>
<dbReference type="PROSITE" id="PS00584">
    <property type="entry name" value="PFKB_KINASES_2"/>
    <property type="match status" value="1"/>
</dbReference>
<feature type="binding site" evidence="13">
    <location>
        <position position="278"/>
    </location>
    <ligand>
        <name>ATP</name>
        <dbReference type="ChEBI" id="CHEBI:30616"/>
    </ligand>
</feature>
<name>A0A6C2UNW1_9BACT</name>
<feature type="binding site" evidence="13">
    <location>
        <begin position="41"/>
        <end position="45"/>
    </location>
    <ligand>
        <name>substrate</name>
    </ligand>
</feature>
<gene>
    <name evidence="13 15" type="primary">rbsK</name>
    <name evidence="15" type="ORF">SCARR_04025</name>
</gene>
<feature type="binding site" evidence="13">
    <location>
        <begin position="222"/>
        <end position="227"/>
    </location>
    <ligand>
        <name>ATP</name>
        <dbReference type="ChEBI" id="CHEBI:30616"/>
    </ligand>
</feature>
<dbReference type="InterPro" id="IPR002139">
    <property type="entry name" value="Ribo/fructo_kinase"/>
</dbReference>
<dbReference type="InterPro" id="IPR011877">
    <property type="entry name" value="Ribokinase"/>
</dbReference>
<evidence type="ECO:0000256" key="10">
    <source>
        <dbReference type="ARBA" id="ARBA00022842"/>
    </source>
</evidence>
<keyword evidence="7 13" id="KW-0547">Nucleotide-binding</keyword>
<evidence type="ECO:0000256" key="3">
    <source>
        <dbReference type="ARBA" id="ARBA00016943"/>
    </source>
</evidence>
<comment type="catalytic activity">
    <reaction evidence="13">
        <text>D-ribose + ATP = D-ribose 5-phosphate + ADP + H(+)</text>
        <dbReference type="Rhea" id="RHEA:13697"/>
        <dbReference type="ChEBI" id="CHEBI:15378"/>
        <dbReference type="ChEBI" id="CHEBI:30616"/>
        <dbReference type="ChEBI" id="CHEBI:47013"/>
        <dbReference type="ChEBI" id="CHEBI:78346"/>
        <dbReference type="ChEBI" id="CHEBI:456216"/>
        <dbReference type="EC" id="2.7.1.15"/>
    </reaction>
</comment>
<dbReference type="FunFam" id="3.40.1190.20:FF:000012">
    <property type="entry name" value="Ribokinase"/>
    <property type="match status" value="1"/>
</dbReference>
<proteinExistence type="inferred from homology"/>
<dbReference type="Gene3D" id="3.40.1190.20">
    <property type="match status" value="1"/>
</dbReference>
<protein>
    <recommendedName>
        <fullName evidence="3 13">Ribokinase</fullName>
        <shortName evidence="13">RK</shortName>
        <ecNumber evidence="2 13">2.7.1.15</ecNumber>
    </recommendedName>
</protein>
<evidence type="ECO:0000256" key="6">
    <source>
        <dbReference type="ARBA" id="ARBA00022723"/>
    </source>
</evidence>
<keyword evidence="12 13" id="KW-0119">Carbohydrate metabolism</keyword>
<feature type="domain" description="Carbohydrate kinase PfkB" evidence="14">
    <location>
        <begin position="3"/>
        <end position="296"/>
    </location>
</feature>
<dbReference type="InterPro" id="IPR002173">
    <property type="entry name" value="Carboh/pur_kinase_PfkB_CS"/>
</dbReference>
<feature type="binding site" evidence="13">
    <location>
        <begin position="253"/>
        <end position="254"/>
    </location>
    <ligand>
        <name>ATP</name>
        <dbReference type="ChEBI" id="CHEBI:30616"/>
    </ligand>
</feature>
<evidence type="ECO:0000256" key="8">
    <source>
        <dbReference type="ARBA" id="ARBA00022777"/>
    </source>
</evidence>
<keyword evidence="10 13" id="KW-0460">Magnesium</keyword>
<dbReference type="PRINTS" id="PR00990">
    <property type="entry name" value="RIBOKINASE"/>
</dbReference>
<keyword evidence="16" id="KW-1185">Reference proteome</keyword>
<keyword evidence="11 13" id="KW-0630">Potassium</keyword>
<dbReference type="PANTHER" id="PTHR10584:SF166">
    <property type="entry name" value="RIBOKINASE"/>
    <property type="match status" value="1"/>
</dbReference>
<dbReference type="GO" id="GO:0046872">
    <property type="term" value="F:metal ion binding"/>
    <property type="evidence" value="ECO:0007669"/>
    <property type="project" value="UniProtKB-KW"/>
</dbReference>
<comment type="caution">
    <text evidence="13">Lacks conserved residue(s) required for the propagation of feature annotation.</text>
</comment>
<evidence type="ECO:0000256" key="11">
    <source>
        <dbReference type="ARBA" id="ARBA00022958"/>
    </source>
</evidence>
<dbReference type="GO" id="GO:0005524">
    <property type="term" value="F:ATP binding"/>
    <property type="evidence" value="ECO:0007669"/>
    <property type="project" value="UniProtKB-UniRule"/>
</dbReference>
<feature type="binding site" evidence="13">
    <location>
        <position position="250"/>
    </location>
    <ligand>
        <name>K(+)</name>
        <dbReference type="ChEBI" id="CHEBI:29103"/>
    </ligand>
</feature>
<comment type="subunit">
    <text evidence="13">Homodimer.</text>
</comment>
<dbReference type="Pfam" id="PF00294">
    <property type="entry name" value="PfkB"/>
    <property type="match status" value="1"/>
</dbReference>
<accession>A0A6C2UNW1</accession>
<evidence type="ECO:0000256" key="1">
    <source>
        <dbReference type="ARBA" id="ARBA00005380"/>
    </source>
</evidence>
<dbReference type="NCBIfam" id="NF008353">
    <property type="entry name" value="PRK11142.1"/>
    <property type="match status" value="1"/>
</dbReference>
<evidence type="ECO:0000256" key="5">
    <source>
        <dbReference type="ARBA" id="ARBA00022679"/>
    </source>
</evidence>
<dbReference type="NCBIfam" id="TIGR02152">
    <property type="entry name" value="D_ribokin_bact"/>
    <property type="match status" value="1"/>
</dbReference>
<feature type="binding site" evidence="13">
    <location>
        <position position="248"/>
    </location>
    <ligand>
        <name>K(+)</name>
        <dbReference type="ChEBI" id="CHEBI:29103"/>
    </ligand>
</feature>
<reference evidence="15 16" key="1">
    <citation type="submission" date="2019-04" db="EMBL/GenBank/DDBJ databases">
        <authorList>
            <person name="Van Vliet M D."/>
        </authorList>
    </citation>
    <scope>NUCLEOTIDE SEQUENCE [LARGE SCALE GENOMIC DNA]</scope>
    <source>
        <strain evidence="15 16">F21</strain>
    </source>
</reference>
<dbReference type="HAMAP" id="MF_01987">
    <property type="entry name" value="Ribokinase"/>
    <property type="match status" value="1"/>
</dbReference>
<comment type="cofactor">
    <cofactor evidence="13">
        <name>Mg(2+)</name>
        <dbReference type="ChEBI" id="CHEBI:18420"/>
    </cofactor>
    <text evidence="13">Requires a divalent cation, most likely magnesium in vivo, as an electrophilic catalyst to aid phosphoryl group transfer. It is the chelate of the metal and the nucleotide that is the actual substrate.</text>
</comment>
<dbReference type="EMBL" id="CAAHFH010000002">
    <property type="protein sequence ID" value="VGO21945.1"/>
    <property type="molecule type" value="Genomic_DNA"/>
</dbReference>
<dbReference type="CDD" id="cd01174">
    <property type="entry name" value="ribokinase"/>
    <property type="match status" value="1"/>
</dbReference>
<dbReference type="UniPathway" id="UPA00916">
    <property type="reaction ID" value="UER00889"/>
</dbReference>
<dbReference type="AlphaFoldDB" id="A0A6C2UNW1"/>
<feature type="binding site" evidence="13">
    <location>
        <position position="142"/>
    </location>
    <ligand>
        <name>substrate</name>
    </ligand>
</feature>
<keyword evidence="4 13" id="KW-0963">Cytoplasm</keyword>
<dbReference type="InterPro" id="IPR011611">
    <property type="entry name" value="PfkB_dom"/>
</dbReference>
<feature type="binding site" evidence="13">
    <location>
        <position position="254"/>
    </location>
    <ligand>
        <name>substrate</name>
    </ligand>
</feature>
<feature type="binding site" evidence="13">
    <location>
        <position position="287"/>
    </location>
    <ligand>
        <name>K(+)</name>
        <dbReference type="ChEBI" id="CHEBI:29103"/>
    </ligand>
</feature>
<dbReference type="GO" id="GO:0005829">
    <property type="term" value="C:cytosol"/>
    <property type="evidence" value="ECO:0007669"/>
    <property type="project" value="TreeGrafter"/>
</dbReference>
<feature type="binding site" evidence="13">
    <location>
        <position position="186"/>
    </location>
    <ligand>
        <name>ATP</name>
        <dbReference type="ChEBI" id="CHEBI:30616"/>
    </ligand>
</feature>
<dbReference type="PANTHER" id="PTHR10584">
    <property type="entry name" value="SUGAR KINASE"/>
    <property type="match status" value="1"/>
</dbReference>
<comment type="similarity">
    <text evidence="13">Belongs to the carbohydrate kinase PfkB family. Ribokinase subfamily.</text>
</comment>
<evidence type="ECO:0000256" key="12">
    <source>
        <dbReference type="ARBA" id="ARBA00023277"/>
    </source>
</evidence>
<evidence type="ECO:0000256" key="13">
    <source>
        <dbReference type="HAMAP-Rule" id="MF_01987"/>
    </source>
</evidence>
<comment type="activity regulation">
    <text evidence="13">Activated by a monovalent cation that binds near, but not in, the active site. The most likely occupant of the site in vivo is potassium. Ion binding induces a conformational change that may alter substrate affinity.</text>
</comment>
<dbReference type="EC" id="2.7.1.15" evidence="2 13"/>
<dbReference type="SUPFAM" id="SSF53613">
    <property type="entry name" value="Ribokinase-like"/>
    <property type="match status" value="1"/>
</dbReference>
<comment type="pathway">
    <text evidence="13">Carbohydrate metabolism; D-ribose degradation; D-ribose 5-phosphate from beta-D-ribopyranose: step 2/2.</text>
</comment>
<comment type="function">
    <text evidence="13">Catalyzes the phosphorylation of ribose at O-5 in a reaction requiring ATP and magnesium. The resulting D-ribose-5-phosphate can then be used either for sythesis of nucleotides, histidine, and tryptophan, or as a component of the pentose phosphate pathway.</text>
</comment>
<feature type="binding site" evidence="13">
    <location>
        <position position="289"/>
    </location>
    <ligand>
        <name>K(+)</name>
        <dbReference type="ChEBI" id="CHEBI:29103"/>
    </ligand>
</feature>
<evidence type="ECO:0000256" key="9">
    <source>
        <dbReference type="ARBA" id="ARBA00022840"/>
    </source>
</evidence>
<dbReference type="GO" id="GO:0004747">
    <property type="term" value="F:ribokinase activity"/>
    <property type="evidence" value="ECO:0007669"/>
    <property type="project" value="UniProtKB-UniRule"/>
</dbReference>
<feature type="binding site" evidence="13">
    <location>
        <position position="284"/>
    </location>
    <ligand>
        <name>K(+)</name>
        <dbReference type="ChEBI" id="CHEBI:29103"/>
    </ligand>
</feature>